<dbReference type="Pfam" id="PF00196">
    <property type="entry name" value="GerE"/>
    <property type="match status" value="1"/>
</dbReference>
<dbReference type="CDD" id="cd06170">
    <property type="entry name" value="LuxR_C_like"/>
    <property type="match status" value="1"/>
</dbReference>
<dbReference type="EMBL" id="MBTA01000026">
    <property type="protein sequence ID" value="RKD14441.1"/>
    <property type="molecule type" value="Genomic_DNA"/>
</dbReference>
<evidence type="ECO:0000256" key="2">
    <source>
        <dbReference type="ARBA" id="ARBA00023125"/>
    </source>
</evidence>
<dbReference type="RefSeq" id="WP_120182446.1">
    <property type="nucleotide sequence ID" value="NZ_MBTA01000026.1"/>
</dbReference>
<dbReference type="PANTHER" id="PTHR44688:SF16">
    <property type="entry name" value="DNA-BINDING TRANSCRIPTIONAL ACTIVATOR DEVR_DOSR"/>
    <property type="match status" value="1"/>
</dbReference>
<keyword evidence="1" id="KW-0805">Transcription regulation</keyword>
<dbReference type="InterPro" id="IPR016032">
    <property type="entry name" value="Sig_transdc_resp-reg_C-effctor"/>
</dbReference>
<evidence type="ECO:0000313" key="6">
    <source>
        <dbReference type="Proteomes" id="UP000283433"/>
    </source>
</evidence>
<feature type="domain" description="HTH luxR-type" evidence="4">
    <location>
        <begin position="155"/>
        <end position="220"/>
    </location>
</feature>
<dbReference type="PROSITE" id="PS50043">
    <property type="entry name" value="HTH_LUXR_2"/>
    <property type="match status" value="1"/>
</dbReference>
<dbReference type="SMART" id="SM00421">
    <property type="entry name" value="HTH_LUXR"/>
    <property type="match status" value="1"/>
</dbReference>
<dbReference type="PRINTS" id="PR00038">
    <property type="entry name" value="HTHLUXR"/>
</dbReference>
<dbReference type="SUPFAM" id="SSF46894">
    <property type="entry name" value="C-terminal effector domain of the bipartite response regulators"/>
    <property type="match status" value="1"/>
</dbReference>
<sequence>MNFEEKVSAQIAQVAAFADFLPAVAIINRATDGAAIWMNKRGLSQLGIELSDLQKFQDKEYFERFFNFADSEDINPKILALFERNNDEEVVTFFQQVKIAGKLEWTWHMSSTKILFRDDQGAPFLMLTLSIPLDRMFLAQKAEKLLHENNFLKENMLAFSSLSLREKEVLKRLALGETASECGDKLFISPQTVETHRKNIKKKLGVNTFFELNTFARAFDLICLYLTSTLGTGIWLDGVLSY</sequence>
<organism evidence="5 6">
    <name type="scientific">Pelobium manganitolerans</name>
    <dbReference type="NCBI Taxonomy" id="1842495"/>
    <lineage>
        <taxon>Bacteria</taxon>
        <taxon>Pseudomonadati</taxon>
        <taxon>Bacteroidota</taxon>
        <taxon>Sphingobacteriia</taxon>
        <taxon>Sphingobacteriales</taxon>
        <taxon>Sphingobacteriaceae</taxon>
        <taxon>Pelobium</taxon>
    </lineage>
</organism>
<keyword evidence="2" id="KW-0238">DNA-binding</keyword>
<reference evidence="5 6" key="1">
    <citation type="submission" date="2016-07" db="EMBL/GenBank/DDBJ databases">
        <title>Genome of Pelobium manganitolerans.</title>
        <authorList>
            <person name="Wu S."/>
            <person name="Wang G."/>
        </authorList>
    </citation>
    <scope>NUCLEOTIDE SEQUENCE [LARGE SCALE GENOMIC DNA]</scope>
    <source>
        <strain evidence="5 6">YS-25</strain>
    </source>
</reference>
<keyword evidence="6" id="KW-1185">Reference proteome</keyword>
<dbReference type="Proteomes" id="UP000283433">
    <property type="component" value="Unassembled WGS sequence"/>
</dbReference>
<proteinExistence type="predicted"/>
<dbReference type="InterPro" id="IPR000792">
    <property type="entry name" value="Tscrpt_reg_LuxR_C"/>
</dbReference>
<gene>
    <name evidence="5" type="ORF">BCY91_08180</name>
</gene>
<keyword evidence="3" id="KW-0804">Transcription</keyword>
<dbReference type="InterPro" id="IPR036388">
    <property type="entry name" value="WH-like_DNA-bd_sf"/>
</dbReference>
<evidence type="ECO:0000256" key="3">
    <source>
        <dbReference type="ARBA" id="ARBA00023163"/>
    </source>
</evidence>
<dbReference type="GO" id="GO:0006355">
    <property type="term" value="P:regulation of DNA-templated transcription"/>
    <property type="evidence" value="ECO:0007669"/>
    <property type="project" value="InterPro"/>
</dbReference>
<comment type="caution">
    <text evidence="5">The sequence shown here is derived from an EMBL/GenBank/DDBJ whole genome shotgun (WGS) entry which is preliminary data.</text>
</comment>
<evidence type="ECO:0000313" key="5">
    <source>
        <dbReference type="EMBL" id="RKD14441.1"/>
    </source>
</evidence>
<dbReference type="OrthoDB" id="965844at2"/>
<dbReference type="Gene3D" id="1.10.10.10">
    <property type="entry name" value="Winged helix-like DNA-binding domain superfamily/Winged helix DNA-binding domain"/>
    <property type="match status" value="1"/>
</dbReference>
<accession>A0A419S469</accession>
<name>A0A419S469_9SPHI</name>
<evidence type="ECO:0000256" key="1">
    <source>
        <dbReference type="ARBA" id="ARBA00023015"/>
    </source>
</evidence>
<dbReference type="GO" id="GO:0003677">
    <property type="term" value="F:DNA binding"/>
    <property type="evidence" value="ECO:0007669"/>
    <property type="project" value="UniProtKB-KW"/>
</dbReference>
<dbReference type="AlphaFoldDB" id="A0A419S469"/>
<protein>
    <recommendedName>
        <fullName evidence="4">HTH luxR-type domain-containing protein</fullName>
    </recommendedName>
</protein>
<dbReference type="PANTHER" id="PTHR44688">
    <property type="entry name" value="DNA-BINDING TRANSCRIPTIONAL ACTIVATOR DEVR_DOSR"/>
    <property type="match status" value="1"/>
</dbReference>
<evidence type="ECO:0000259" key="4">
    <source>
        <dbReference type="PROSITE" id="PS50043"/>
    </source>
</evidence>